<sequence>MRRALVRDLELFGSAESVRERYQERYLPGQQIYRTEADPTTRADVLVDNDDLANPRVLRWPTG</sequence>
<proteinExistence type="predicted"/>
<evidence type="ECO:0000313" key="2">
    <source>
        <dbReference type="Proteomes" id="UP000621500"/>
    </source>
</evidence>
<organism evidence="1 2">
    <name type="scientific">Plantactinospora mayteni</name>
    <dbReference type="NCBI Taxonomy" id="566021"/>
    <lineage>
        <taxon>Bacteria</taxon>
        <taxon>Bacillati</taxon>
        <taxon>Actinomycetota</taxon>
        <taxon>Actinomycetes</taxon>
        <taxon>Micromonosporales</taxon>
        <taxon>Micromonosporaceae</taxon>
        <taxon>Plantactinospora</taxon>
    </lineage>
</organism>
<name>A0ABQ4EMH2_9ACTN</name>
<accession>A0ABQ4EMH2</accession>
<gene>
    <name evidence="1" type="ORF">Pma05_24200</name>
</gene>
<protein>
    <submittedName>
        <fullName evidence="1">Uncharacterized protein</fullName>
    </submittedName>
</protein>
<comment type="caution">
    <text evidence="1">The sequence shown here is derived from an EMBL/GenBank/DDBJ whole genome shotgun (WGS) entry which is preliminary data.</text>
</comment>
<dbReference type="EMBL" id="BONX01000012">
    <property type="protein sequence ID" value="GIG95847.1"/>
    <property type="molecule type" value="Genomic_DNA"/>
</dbReference>
<dbReference type="Proteomes" id="UP000621500">
    <property type="component" value="Unassembled WGS sequence"/>
</dbReference>
<evidence type="ECO:0000313" key="1">
    <source>
        <dbReference type="EMBL" id="GIG95847.1"/>
    </source>
</evidence>
<keyword evidence="2" id="KW-1185">Reference proteome</keyword>
<reference evidence="1 2" key="1">
    <citation type="submission" date="2021-01" db="EMBL/GenBank/DDBJ databases">
        <title>Whole genome shotgun sequence of Plantactinospora mayteni NBRC 109088.</title>
        <authorList>
            <person name="Komaki H."/>
            <person name="Tamura T."/>
        </authorList>
    </citation>
    <scope>NUCLEOTIDE SEQUENCE [LARGE SCALE GENOMIC DNA]</scope>
    <source>
        <strain evidence="1 2">NBRC 109088</strain>
    </source>
</reference>